<dbReference type="CDD" id="cd00054">
    <property type="entry name" value="EGF_CA"/>
    <property type="match status" value="4"/>
</dbReference>
<dbReference type="InterPro" id="IPR000742">
    <property type="entry name" value="EGF"/>
</dbReference>
<name>A0A1I7W648_HETBA</name>
<dbReference type="Proteomes" id="UP000095283">
    <property type="component" value="Unplaced"/>
</dbReference>
<dbReference type="InterPro" id="IPR018097">
    <property type="entry name" value="EGF_Ca-bd_CS"/>
</dbReference>
<evidence type="ECO:0000256" key="1">
    <source>
        <dbReference type="ARBA" id="ARBA00022536"/>
    </source>
</evidence>
<dbReference type="GO" id="GO:0005509">
    <property type="term" value="F:calcium ion binding"/>
    <property type="evidence" value="ECO:0007669"/>
    <property type="project" value="InterPro"/>
</dbReference>
<keyword evidence="2" id="KW-0732">Signal</keyword>
<accession>A0A1I7W648</accession>
<keyword evidence="1 5" id="KW-0245">EGF-like domain</keyword>
<keyword evidence="3" id="KW-0677">Repeat</keyword>
<evidence type="ECO:0000259" key="6">
    <source>
        <dbReference type="PROSITE" id="PS50026"/>
    </source>
</evidence>
<feature type="domain" description="EGF-like" evidence="6">
    <location>
        <begin position="898"/>
        <end position="935"/>
    </location>
</feature>
<dbReference type="PROSITE" id="PS50026">
    <property type="entry name" value="EGF_3"/>
    <property type="match status" value="6"/>
</dbReference>
<evidence type="ECO:0000256" key="2">
    <source>
        <dbReference type="ARBA" id="ARBA00022729"/>
    </source>
</evidence>
<dbReference type="AlphaFoldDB" id="A0A1I7W648"/>
<dbReference type="PROSITE" id="PS01187">
    <property type="entry name" value="EGF_CA"/>
    <property type="match status" value="3"/>
</dbReference>
<dbReference type="FunFam" id="2.10.25.10:FF:000139">
    <property type="entry name" value="Fibulin-1"/>
    <property type="match status" value="1"/>
</dbReference>
<dbReference type="SMART" id="SM00179">
    <property type="entry name" value="EGF_CA"/>
    <property type="match status" value="7"/>
</dbReference>
<feature type="domain" description="EGF-like" evidence="6">
    <location>
        <begin position="701"/>
        <end position="740"/>
    </location>
</feature>
<dbReference type="SMART" id="SM00181">
    <property type="entry name" value="EGF"/>
    <property type="match status" value="11"/>
</dbReference>
<feature type="domain" description="EGF-like" evidence="6">
    <location>
        <begin position="528"/>
        <end position="573"/>
    </location>
</feature>
<dbReference type="PROSITE" id="PS00010">
    <property type="entry name" value="ASX_HYDROXYL"/>
    <property type="match status" value="4"/>
</dbReference>
<feature type="domain" description="EGF-like" evidence="6">
    <location>
        <begin position="411"/>
        <end position="452"/>
    </location>
</feature>
<dbReference type="Gene3D" id="2.10.25.10">
    <property type="entry name" value="Laminin"/>
    <property type="match status" value="6"/>
</dbReference>
<dbReference type="Pfam" id="PF12947">
    <property type="entry name" value="EGF_3"/>
    <property type="match status" value="1"/>
</dbReference>
<organism evidence="7 8">
    <name type="scientific">Heterorhabditis bacteriophora</name>
    <name type="common">Entomopathogenic nematode worm</name>
    <dbReference type="NCBI Taxonomy" id="37862"/>
    <lineage>
        <taxon>Eukaryota</taxon>
        <taxon>Metazoa</taxon>
        <taxon>Ecdysozoa</taxon>
        <taxon>Nematoda</taxon>
        <taxon>Chromadorea</taxon>
        <taxon>Rhabditida</taxon>
        <taxon>Rhabditina</taxon>
        <taxon>Rhabditomorpha</taxon>
        <taxon>Strongyloidea</taxon>
        <taxon>Heterorhabditidae</taxon>
        <taxon>Heterorhabditis</taxon>
    </lineage>
</organism>
<dbReference type="InterPro" id="IPR000152">
    <property type="entry name" value="EGF-type_Asp/Asn_hydroxyl_site"/>
</dbReference>
<reference evidence="8" key="1">
    <citation type="submission" date="2016-11" db="UniProtKB">
        <authorList>
            <consortium name="WormBaseParasite"/>
        </authorList>
    </citation>
    <scope>IDENTIFICATION</scope>
</reference>
<keyword evidence="4" id="KW-1015">Disulfide bond</keyword>
<dbReference type="FunFam" id="2.10.25.10:FF:000038">
    <property type="entry name" value="Fibrillin 2"/>
    <property type="match status" value="3"/>
</dbReference>
<keyword evidence="7" id="KW-1185">Reference proteome</keyword>
<feature type="domain" description="EGF-like" evidence="6">
    <location>
        <begin position="289"/>
        <end position="338"/>
    </location>
</feature>
<protein>
    <submittedName>
        <fullName evidence="8">EGF-like domain-containing protein</fullName>
    </submittedName>
</protein>
<dbReference type="PANTHER" id="PTHR24039:SF53">
    <property type="entry name" value="EGF-LIKE DOMAIN-CONTAINING PROTEIN"/>
    <property type="match status" value="1"/>
</dbReference>
<dbReference type="InterPro" id="IPR024731">
    <property type="entry name" value="NELL2-like_EGF"/>
</dbReference>
<evidence type="ECO:0000256" key="5">
    <source>
        <dbReference type="PROSITE-ProRule" id="PRU00076"/>
    </source>
</evidence>
<dbReference type="InterPro" id="IPR049883">
    <property type="entry name" value="NOTCH1_EGF-like"/>
</dbReference>
<dbReference type="PANTHER" id="PTHR24039">
    <property type="entry name" value="FIBRILLIN-RELATED"/>
    <property type="match status" value="1"/>
</dbReference>
<proteinExistence type="predicted"/>
<evidence type="ECO:0000256" key="4">
    <source>
        <dbReference type="ARBA" id="ARBA00023157"/>
    </source>
</evidence>
<dbReference type="WBParaSite" id="Hba_00093">
    <property type="protein sequence ID" value="Hba_00093"/>
    <property type="gene ID" value="Hba_00093"/>
</dbReference>
<sequence>MCKFLYFTEILTILRERVVSYIEVSTLFCLKFKDRCVGYWRPTRKIVTYLRELQFHLPAAYHLFLTVAKFPTTDKCWKKWKGVPGSKICAVNAQLKDETQLWDRFTSAACGCDSSSNGDGFHCQRRCSMDQLDKLQCLGDLTCHVNSTGHAYCGCPPGYKIFNNYYCSGQLSSLMLFKKKKTHAMYVNMTAMRLPSAKQEIYVPCFIVQIAMNRLDILVEMETAKVCITHQVSYITFQVSYITFQVSYITFQVSYIAFQVSYITFQVSYITFQVSPLCLVFFSKFVLPYIDECKKGKHVCDTNANCMDRDPLRHNGQKYICQCKPGWTRVPDAGTQCAPCQGLYCKDIIAILIDVKCIIFSLDVDECISNSEICGPNSVCTNTLGSYTCDCLSGYQKSIMGDNFYNDRCEDEDECTRNPCLPHSTCENTIGSYKCPCNPGYVGSGMIGKGCERKSAAIAFFSPDRAICEKCDVKTTECGLNEKGTAYKCHCKVVSEKIDVDITKAGYVSVITHFFQNHTSVDDYQCKPKTYCDKREATDCAPVDKAHCIDRPDGSGFDCKCKSGYEGNGKHCTCECGLNSRNVKIVYLTDFFIEIGVVGTNNCSLCIEGIETCQPVAHHSNSEGHLKECRCVDGYRRGEDDKCHRKNIYIKNRKINIRECDDVVNPVCPHNSTVCVDLIPGYEANCKCKDGFYELRGECVDVDECTAYLSNCNVYSDCINTYGSYKCVCMKGYNTFVQPLWNKYFFLNSIFYIGKKRCLENLQLCNDGSCIDIDVAPFYRCECAVATTSYNDTACIDSKYCDEGEFKCPANAQCSTKKKCVCDKGYTWIDVTQPLTLEKIKHRIGCKEVDWCRENANVVCAGKKCRPTPKVGPGTGECYCAEGYTSIEGKCEGYLTTDINECMSPSICPIHSTCENHQGFYKCHCNQGYHVDSRTDDRLRNPICVNTNECEDDALHNCTFYSNTHCSDVEGSFTCDCNQGYKRDQIGAE</sequence>
<dbReference type="SUPFAM" id="SSF57196">
    <property type="entry name" value="EGF/Laminin"/>
    <property type="match status" value="4"/>
</dbReference>
<feature type="domain" description="EGF-like" evidence="6">
    <location>
        <begin position="363"/>
        <end position="410"/>
    </location>
</feature>
<dbReference type="InterPro" id="IPR001881">
    <property type="entry name" value="EGF-like_Ca-bd_dom"/>
</dbReference>
<comment type="caution">
    <text evidence="5">Lacks conserved residue(s) required for the propagation of feature annotation.</text>
</comment>
<evidence type="ECO:0000313" key="8">
    <source>
        <dbReference type="WBParaSite" id="Hba_00093"/>
    </source>
</evidence>
<evidence type="ECO:0000256" key="3">
    <source>
        <dbReference type="ARBA" id="ARBA00022737"/>
    </source>
</evidence>
<evidence type="ECO:0000313" key="7">
    <source>
        <dbReference type="Proteomes" id="UP000095283"/>
    </source>
</evidence>
<dbReference type="Pfam" id="PF07645">
    <property type="entry name" value="EGF_CA"/>
    <property type="match status" value="4"/>
</dbReference>
<dbReference type="Gene3D" id="2.90.20.10">
    <property type="entry name" value="Plasmodium vivax P25 domain"/>
    <property type="match status" value="1"/>
</dbReference>